<feature type="domain" description="Type I restriction modification DNA specificity" evidence="4">
    <location>
        <begin position="23"/>
        <end position="135"/>
    </location>
</feature>
<dbReference type="InterPro" id="IPR044946">
    <property type="entry name" value="Restrct_endonuc_typeI_TRD_sf"/>
</dbReference>
<evidence type="ECO:0000313" key="6">
    <source>
        <dbReference type="Proteomes" id="UP001458946"/>
    </source>
</evidence>
<evidence type="ECO:0000256" key="2">
    <source>
        <dbReference type="ARBA" id="ARBA00022747"/>
    </source>
</evidence>
<keyword evidence="2" id="KW-0680">Restriction system</keyword>
<comment type="caution">
    <text evidence="5">The sequence shown here is derived from an EMBL/GenBank/DDBJ whole genome shotgun (WGS) entry which is preliminary data.</text>
</comment>
<accession>A0ABP9VGG9</accession>
<evidence type="ECO:0000259" key="4">
    <source>
        <dbReference type="Pfam" id="PF01420"/>
    </source>
</evidence>
<dbReference type="SUPFAM" id="SSF116734">
    <property type="entry name" value="DNA methylase specificity domain"/>
    <property type="match status" value="2"/>
</dbReference>
<keyword evidence="3" id="KW-0238">DNA-binding</keyword>
<keyword evidence="6" id="KW-1185">Reference proteome</keyword>
<dbReference type="Proteomes" id="UP001458946">
    <property type="component" value="Unassembled WGS sequence"/>
</dbReference>
<dbReference type="PANTHER" id="PTHR30408:SF12">
    <property type="entry name" value="TYPE I RESTRICTION ENZYME MJAVIII SPECIFICITY SUBUNIT"/>
    <property type="match status" value="1"/>
</dbReference>
<dbReference type="PANTHER" id="PTHR30408">
    <property type="entry name" value="TYPE-1 RESTRICTION ENZYME ECOKI SPECIFICITY PROTEIN"/>
    <property type="match status" value="1"/>
</dbReference>
<evidence type="ECO:0000313" key="5">
    <source>
        <dbReference type="EMBL" id="GAA5504309.1"/>
    </source>
</evidence>
<proteinExistence type="inferred from homology"/>
<sequence length="363" mass="41660">MDAVDDVTGRLAYTLTRQIAEVQQGYTAFAENDVLFAKITPCMENGKAAIARRLVNSVGFGSTEFHVLRASEETLPEWIFYFVRKKSTRELAEQFMTGSAGQRRVPASFLSEVSIPKPDLKVQKVLIERLERADRLRRLRQYALTISDQYLQNVFLEMFGDPETNPKGWEISTLDDMDADFRYGTSKKSDYPPVGVPVLRIPNVLNRHIDLSDLKYSQLDAGEERRLTLQRGDILFVRTNGNPDYVGRCTVFDSDEKFVYASYLIRARIASEEINPWFLEAFLQHQEGRKKMLPFIRTTAGQSNISVEGLGQIPVPRPPLELQQQYALVVQKHERLRRMQVEALRQAEQLYETLLEEAFGNQN</sequence>
<comment type="similarity">
    <text evidence="1">Belongs to the type-I restriction system S methylase family.</text>
</comment>
<dbReference type="Gene3D" id="3.90.220.20">
    <property type="entry name" value="DNA methylase specificity domains"/>
    <property type="match status" value="2"/>
</dbReference>
<dbReference type="Pfam" id="PF01420">
    <property type="entry name" value="Methylase_S"/>
    <property type="match status" value="2"/>
</dbReference>
<dbReference type="EMBL" id="BAABRN010000105">
    <property type="protein sequence ID" value="GAA5504309.1"/>
    <property type="molecule type" value="Genomic_DNA"/>
</dbReference>
<dbReference type="InterPro" id="IPR052021">
    <property type="entry name" value="Type-I_RS_S_subunit"/>
</dbReference>
<name>A0ABP9VGG9_9DEIO</name>
<evidence type="ECO:0000256" key="1">
    <source>
        <dbReference type="ARBA" id="ARBA00010923"/>
    </source>
</evidence>
<organism evidence="5 6">
    <name type="scientific">Deinococcus xinjiangensis</name>
    <dbReference type="NCBI Taxonomy" id="457454"/>
    <lineage>
        <taxon>Bacteria</taxon>
        <taxon>Thermotogati</taxon>
        <taxon>Deinococcota</taxon>
        <taxon>Deinococci</taxon>
        <taxon>Deinococcales</taxon>
        <taxon>Deinococcaceae</taxon>
        <taxon>Deinococcus</taxon>
    </lineage>
</organism>
<dbReference type="CDD" id="cd17517">
    <property type="entry name" value="RMtype1_S_EcoKI_StySPI-TRD2-CR2_like"/>
    <property type="match status" value="1"/>
</dbReference>
<gene>
    <name evidence="5" type="primary">hsdS</name>
    <name evidence="5" type="ORF">Dxin01_04079</name>
</gene>
<dbReference type="InterPro" id="IPR000055">
    <property type="entry name" value="Restrct_endonuc_typeI_TRD"/>
</dbReference>
<protein>
    <submittedName>
        <fullName evidence="5">Type-1 restriction enzyme EcoKI specificity protein</fullName>
    </submittedName>
</protein>
<reference evidence="5 6" key="1">
    <citation type="submission" date="2024-02" db="EMBL/GenBank/DDBJ databases">
        <title>Deinococcus xinjiangensis NBRC 107630.</title>
        <authorList>
            <person name="Ichikawa N."/>
            <person name="Katano-Makiyama Y."/>
            <person name="Hidaka K."/>
        </authorList>
    </citation>
    <scope>NUCLEOTIDE SEQUENCE [LARGE SCALE GENOMIC DNA]</scope>
    <source>
        <strain evidence="5 6">NBRC 107630</strain>
    </source>
</reference>
<evidence type="ECO:0000256" key="3">
    <source>
        <dbReference type="ARBA" id="ARBA00023125"/>
    </source>
</evidence>
<dbReference type="CDD" id="cd17260">
    <property type="entry name" value="RMtype1_S_EcoEI-TRD1-CR1_like"/>
    <property type="match status" value="1"/>
</dbReference>
<feature type="domain" description="Type I restriction modification DNA specificity" evidence="4">
    <location>
        <begin position="166"/>
        <end position="335"/>
    </location>
</feature>